<reference evidence="2 3" key="1">
    <citation type="journal article" date="2020" name="Syst. Appl. Microbiol.">
        <title>Arthrospiribacter ruber gen. nov., sp. nov., a novel bacterium isolated from Arthrospira cultures.</title>
        <authorList>
            <person name="Waleron M."/>
            <person name="Misztak A."/>
            <person name="Waleron M.M."/>
            <person name="Furmaniak M."/>
            <person name="Mrozik A."/>
            <person name="Waleron K."/>
        </authorList>
    </citation>
    <scope>NUCLEOTIDE SEQUENCE [LARGE SCALE GENOMIC DNA]</scope>
    <source>
        <strain evidence="2 3">DPMB0001</strain>
    </source>
</reference>
<dbReference type="AlphaFoldDB" id="A0A951IY04"/>
<proteinExistence type="predicted"/>
<feature type="domain" description="Secretion system C-terminal sorting" evidence="1">
    <location>
        <begin position="542"/>
        <end position="610"/>
    </location>
</feature>
<evidence type="ECO:0000313" key="3">
    <source>
        <dbReference type="Proteomes" id="UP000727490"/>
    </source>
</evidence>
<dbReference type="Proteomes" id="UP000727490">
    <property type="component" value="Unassembled WGS sequence"/>
</dbReference>
<sequence length="611" mass="69711">MNKKLNTVFFAFMILLWGISWQGMAQFQQLPTPRKPSPSAQNFQRVMEEKLSLPFWDDFSSAGIDSSKWINEGATQSFTVANAAPSLGVLLLDGVDESGKPYSNVPIEQGITDIISSRPIDLSSISSNESSTLFLSFFWQAGGKAEMPDANDNLTLLFRDTLGNWINVWQIAGELPAEQFFFTQEIIQVEEAFQHADFQFRFQINGRASGPFDSWLIDYVYLNTNRSTGDIFYPDRTLTTQNLRPSQKYTGIPVFEASNLSGDFWRNTGNEFKNLENRFRAMEYSVEIRDKSDNSLISRVNNNTPFNPVPLGSERRIFESNPISGVSLPEEETDYEITTYISSGDLNLFQMINGDSVFFDDINLRVNDTVRSVISFRDYFAYDDGNIDYSAGINQRSGSLVNRFETSTNPYVKGISINFTNQNQANQIIDLSIWQDLQSDPIYVREIFIPEKENLEEFSYFELDENIRVSEIFFVGFTQFTNDFIHVGLDKTFDNGREIFYNVAGPWQQNELVEGSLMIRVHLSETPVVEESTEEEESSLRVYPNPVENRLFVEGKVETFSVFDPYGRQLDLTSEESDNGKIINFAGLQKGIYVLKIVQGEKNISKRILVK</sequence>
<dbReference type="RefSeq" id="WP_219289115.1">
    <property type="nucleotide sequence ID" value="NZ_RPHB01000004.1"/>
</dbReference>
<evidence type="ECO:0000313" key="2">
    <source>
        <dbReference type="EMBL" id="MBW3468199.1"/>
    </source>
</evidence>
<protein>
    <submittedName>
        <fullName evidence="2">T9SS C-terminal target domain-containing protein</fullName>
    </submittedName>
</protein>
<keyword evidence="3" id="KW-1185">Reference proteome</keyword>
<accession>A0A951IY04</accession>
<gene>
    <name evidence="2" type="ORF">EGN73_10285</name>
</gene>
<dbReference type="Pfam" id="PF18962">
    <property type="entry name" value="Por_Secre_tail"/>
    <property type="match status" value="1"/>
</dbReference>
<organism evidence="2 3">
    <name type="scientific">Arthrospiribacter ruber</name>
    <dbReference type="NCBI Taxonomy" id="2487934"/>
    <lineage>
        <taxon>Bacteria</taxon>
        <taxon>Pseudomonadati</taxon>
        <taxon>Bacteroidota</taxon>
        <taxon>Cytophagia</taxon>
        <taxon>Cytophagales</taxon>
        <taxon>Cyclobacteriaceae</taxon>
        <taxon>Arthrospiribacter</taxon>
    </lineage>
</organism>
<evidence type="ECO:0000259" key="1">
    <source>
        <dbReference type="Pfam" id="PF18962"/>
    </source>
</evidence>
<dbReference type="NCBIfam" id="TIGR04183">
    <property type="entry name" value="Por_Secre_tail"/>
    <property type="match status" value="1"/>
</dbReference>
<dbReference type="EMBL" id="RPHB01000004">
    <property type="protein sequence ID" value="MBW3468199.1"/>
    <property type="molecule type" value="Genomic_DNA"/>
</dbReference>
<name>A0A951IY04_9BACT</name>
<dbReference type="InterPro" id="IPR026444">
    <property type="entry name" value="Secre_tail"/>
</dbReference>
<comment type="caution">
    <text evidence="2">The sequence shown here is derived from an EMBL/GenBank/DDBJ whole genome shotgun (WGS) entry which is preliminary data.</text>
</comment>